<sequence>MDQQSLSAVIREQTERALWEVKNVIDCVPDALWDMPCCDAPLWQHIYHMLHSLDLWLVNPRSKAYTEPAFHVENH</sequence>
<evidence type="ECO:0000313" key="2">
    <source>
        <dbReference type="Proteomes" id="UP000607645"/>
    </source>
</evidence>
<gene>
    <name evidence="1" type="ORF">H8S62_07550</name>
</gene>
<evidence type="ECO:0000313" key="1">
    <source>
        <dbReference type="EMBL" id="MBC5736867.1"/>
    </source>
</evidence>
<dbReference type="AlphaFoldDB" id="A0A8J6J672"/>
<protein>
    <recommendedName>
        <fullName evidence="3">DinB family protein</fullName>
    </recommendedName>
</protein>
<organism evidence="1 2">
    <name type="scientific">Lawsonibacter faecis</name>
    <dbReference type="NCBI Taxonomy" id="2763052"/>
    <lineage>
        <taxon>Bacteria</taxon>
        <taxon>Bacillati</taxon>
        <taxon>Bacillota</taxon>
        <taxon>Clostridia</taxon>
        <taxon>Eubacteriales</taxon>
        <taxon>Oscillospiraceae</taxon>
        <taxon>Lawsonibacter</taxon>
    </lineage>
</organism>
<dbReference type="EMBL" id="JACOPQ010000005">
    <property type="protein sequence ID" value="MBC5736867.1"/>
    <property type="molecule type" value="Genomic_DNA"/>
</dbReference>
<dbReference type="Proteomes" id="UP000607645">
    <property type="component" value="Unassembled WGS sequence"/>
</dbReference>
<proteinExistence type="predicted"/>
<evidence type="ECO:0008006" key="3">
    <source>
        <dbReference type="Google" id="ProtNLM"/>
    </source>
</evidence>
<keyword evidence="2" id="KW-1185">Reference proteome</keyword>
<reference evidence="1" key="1">
    <citation type="submission" date="2020-08" db="EMBL/GenBank/DDBJ databases">
        <title>Genome public.</title>
        <authorList>
            <person name="Liu C."/>
            <person name="Sun Q."/>
        </authorList>
    </citation>
    <scope>NUCLEOTIDE SEQUENCE</scope>
    <source>
        <strain evidence="1">NSJ-52</strain>
    </source>
</reference>
<accession>A0A8J6J672</accession>
<name>A0A8J6J672_9FIRM</name>
<dbReference type="RefSeq" id="WP_186918918.1">
    <property type="nucleotide sequence ID" value="NZ_JACOPQ010000005.1"/>
</dbReference>
<comment type="caution">
    <text evidence="1">The sequence shown here is derived from an EMBL/GenBank/DDBJ whole genome shotgun (WGS) entry which is preliminary data.</text>
</comment>